<evidence type="ECO:0000256" key="1">
    <source>
        <dbReference type="SAM" id="MobiDB-lite"/>
    </source>
</evidence>
<comment type="caution">
    <text evidence="2">The sequence shown here is derived from an EMBL/GenBank/DDBJ whole genome shotgun (WGS) entry which is preliminary data.</text>
</comment>
<reference evidence="2 3" key="1">
    <citation type="submission" date="2024-03" db="EMBL/GenBank/DDBJ databases">
        <title>The Acrasis kona genome and developmental transcriptomes reveal deep origins of eukaryotic multicellular pathways.</title>
        <authorList>
            <person name="Sheikh S."/>
            <person name="Fu C.-J."/>
            <person name="Brown M.W."/>
            <person name="Baldauf S.L."/>
        </authorList>
    </citation>
    <scope>NUCLEOTIDE SEQUENCE [LARGE SCALE GENOMIC DNA]</scope>
    <source>
        <strain evidence="2 3">ATCC MYA-3509</strain>
    </source>
</reference>
<evidence type="ECO:0000313" key="3">
    <source>
        <dbReference type="Proteomes" id="UP001431209"/>
    </source>
</evidence>
<organism evidence="2 3">
    <name type="scientific">Acrasis kona</name>
    <dbReference type="NCBI Taxonomy" id="1008807"/>
    <lineage>
        <taxon>Eukaryota</taxon>
        <taxon>Discoba</taxon>
        <taxon>Heterolobosea</taxon>
        <taxon>Tetramitia</taxon>
        <taxon>Eutetramitia</taxon>
        <taxon>Acrasidae</taxon>
        <taxon>Acrasis</taxon>
    </lineage>
</organism>
<dbReference type="AlphaFoldDB" id="A0AAW2ZKH4"/>
<dbReference type="EMBL" id="JAOPGA020001662">
    <property type="protein sequence ID" value="KAL0490316.1"/>
    <property type="molecule type" value="Genomic_DNA"/>
</dbReference>
<keyword evidence="3" id="KW-1185">Reference proteome</keyword>
<dbReference type="PANTHER" id="PTHR31252">
    <property type="entry name" value="DUF4419 DOMAIN-CONTAINING PROTEIN"/>
    <property type="match status" value="1"/>
</dbReference>
<evidence type="ECO:0000313" key="2">
    <source>
        <dbReference type="EMBL" id="KAL0490316.1"/>
    </source>
</evidence>
<accession>A0AAW2ZKH4</accession>
<gene>
    <name evidence="2" type="ORF">AKO1_009450</name>
</gene>
<feature type="compositionally biased region" description="Basic and acidic residues" evidence="1">
    <location>
        <begin position="8"/>
        <end position="22"/>
    </location>
</feature>
<name>A0AAW2ZKH4_9EUKA</name>
<dbReference type="InterPro" id="IPR025533">
    <property type="entry name" value="DUF4419"/>
</dbReference>
<proteinExistence type="predicted"/>
<sequence length="387" mass="44352">MGNKPRKEKPSFEHPDQQNRVPIDHEVRINVERDDGSITFKVQQDTECNLISNRYELSYDSIPPQGKVKYTLVNGTKLPTSTPFFTGNSFVMSAFSCYSNHHHLIIKPDDVWIAITVQLSNYVNANGEELRNKFVDFKGKKELVVKTQGTLYTANYEDLCRCMKVQIEDNIKDPSIAEWVVPNFSTTDDTDRVVGCVVLMSTLKSYFDYKIEMSCNLPSVTLLGEVEDWVLLREKANRLLEFDQNGILQHWSTLLFPVLDEFIRSARGEPNVYWWNRIANMQGGGSGPSYLSGWITTFCVFDEDGKYRGKENEVTDWSSTKYFSDWCIVNFGDIQRGYVNVPVLIDDNGVEIKTELFAGHLYTKIGDDSKSLRPMTGWALFKEDEVQ</sequence>
<dbReference type="Proteomes" id="UP001431209">
    <property type="component" value="Unassembled WGS sequence"/>
</dbReference>
<dbReference type="Pfam" id="PF14388">
    <property type="entry name" value="DUF4419"/>
    <property type="match status" value="1"/>
</dbReference>
<protein>
    <submittedName>
        <fullName evidence="2">Uncharacterized protein</fullName>
    </submittedName>
</protein>
<feature type="region of interest" description="Disordered" evidence="1">
    <location>
        <begin position="1"/>
        <end position="22"/>
    </location>
</feature>
<dbReference type="PANTHER" id="PTHR31252:SF11">
    <property type="entry name" value="DUF4419 DOMAIN-CONTAINING PROTEIN"/>
    <property type="match status" value="1"/>
</dbReference>